<proteinExistence type="inferred from homology"/>
<dbReference type="GO" id="GO:0020037">
    <property type="term" value="F:heme binding"/>
    <property type="evidence" value="ECO:0007669"/>
    <property type="project" value="InterPro"/>
</dbReference>
<keyword evidence="4 5" id="KW-0408">Iron</keyword>
<dbReference type="PRINTS" id="PR00385">
    <property type="entry name" value="P450"/>
</dbReference>
<name>A0A6A6QLS8_9PEZI</name>
<accession>A0A6A6QLS8</accession>
<keyword evidence="6 7" id="KW-0503">Monooxygenase</keyword>
<keyword evidence="8" id="KW-1185">Reference proteome</keyword>
<evidence type="ECO:0000256" key="3">
    <source>
        <dbReference type="ARBA" id="ARBA00022723"/>
    </source>
</evidence>
<keyword evidence="5 6" id="KW-0349">Heme</keyword>
<evidence type="ECO:0000313" key="7">
    <source>
        <dbReference type="EMBL" id="KAF2493448.1"/>
    </source>
</evidence>
<dbReference type="AlphaFoldDB" id="A0A6A6QLS8"/>
<dbReference type="GO" id="GO:0005506">
    <property type="term" value="F:iron ion binding"/>
    <property type="evidence" value="ECO:0007669"/>
    <property type="project" value="InterPro"/>
</dbReference>
<keyword evidence="6" id="KW-0560">Oxidoreductase</keyword>
<gene>
    <name evidence="7" type="ORF">BU16DRAFT_528746</name>
</gene>
<comment type="similarity">
    <text evidence="2 6">Belongs to the cytochrome P450 family.</text>
</comment>
<dbReference type="PANTHER" id="PTHR24305">
    <property type="entry name" value="CYTOCHROME P450"/>
    <property type="match status" value="1"/>
</dbReference>
<evidence type="ECO:0000256" key="1">
    <source>
        <dbReference type="ARBA" id="ARBA00001971"/>
    </source>
</evidence>
<dbReference type="InterPro" id="IPR002401">
    <property type="entry name" value="Cyt_P450_E_grp-I"/>
</dbReference>
<dbReference type="GO" id="GO:0004497">
    <property type="term" value="F:monooxygenase activity"/>
    <property type="evidence" value="ECO:0007669"/>
    <property type="project" value="UniProtKB-KW"/>
</dbReference>
<dbReference type="Gene3D" id="1.10.630.10">
    <property type="entry name" value="Cytochrome P450"/>
    <property type="match status" value="1"/>
</dbReference>
<dbReference type="PANTHER" id="PTHR24305:SF166">
    <property type="entry name" value="CYTOCHROME P450 12A4, MITOCHONDRIAL-RELATED"/>
    <property type="match status" value="1"/>
</dbReference>
<comment type="cofactor">
    <cofactor evidence="1 5">
        <name>heme</name>
        <dbReference type="ChEBI" id="CHEBI:30413"/>
    </cofactor>
</comment>
<dbReference type="InterPro" id="IPR001128">
    <property type="entry name" value="Cyt_P450"/>
</dbReference>
<dbReference type="SUPFAM" id="SSF48264">
    <property type="entry name" value="Cytochrome P450"/>
    <property type="match status" value="1"/>
</dbReference>
<dbReference type="InterPro" id="IPR050121">
    <property type="entry name" value="Cytochrome_P450_monoxygenase"/>
</dbReference>
<keyword evidence="3 5" id="KW-0479">Metal-binding</keyword>
<organism evidence="7 8">
    <name type="scientific">Lophium mytilinum</name>
    <dbReference type="NCBI Taxonomy" id="390894"/>
    <lineage>
        <taxon>Eukaryota</taxon>
        <taxon>Fungi</taxon>
        <taxon>Dikarya</taxon>
        <taxon>Ascomycota</taxon>
        <taxon>Pezizomycotina</taxon>
        <taxon>Dothideomycetes</taxon>
        <taxon>Pleosporomycetidae</taxon>
        <taxon>Mytilinidiales</taxon>
        <taxon>Mytilinidiaceae</taxon>
        <taxon>Lophium</taxon>
    </lineage>
</organism>
<evidence type="ECO:0000256" key="6">
    <source>
        <dbReference type="RuleBase" id="RU000461"/>
    </source>
</evidence>
<evidence type="ECO:0000313" key="8">
    <source>
        <dbReference type="Proteomes" id="UP000799750"/>
    </source>
</evidence>
<protein>
    <submittedName>
        <fullName evidence="7">Cytochrome P450 monooxygenase-like protein</fullName>
    </submittedName>
</protein>
<evidence type="ECO:0000256" key="5">
    <source>
        <dbReference type="PIRSR" id="PIRSR602401-1"/>
    </source>
</evidence>
<reference evidence="7" key="1">
    <citation type="journal article" date="2020" name="Stud. Mycol.">
        <title>101 Dothideomycetes genomes: a test case for predicting lifestyles and emergence of pathogens.</title>
        <authorList>
            <person name="Haridas S."/>
            <person name="Albert R."/>
            <person name="Binder M."/>
            <person name="Bloem J."/>
            <person name="Labutti K."/>
            <person name="Salamov A."/>
            <person name="Andreopoulos B."/>
            <person name="Baker S."/>
            <person name="Barry K."/>
            <person name="Bills G."/>
            <person name="Bluhm B."/>
            <person name="Cannon C."/>
            <person name="Castanera R."/>
            <person name="Culley D."/>
            <person name="Daum C."/>
            <person name="Ezra D."/>
            <person name="Gonzalez J."/>
            <person name="Henrissat B."/>
            <person name="Kuo A."/>
            <person name="Liang C."/>
            <person name="Lipzen A."/>
            <person name="Lutzoni F."/>
            <person name="Magnuson J."/>
            <person name="Mondo S."/>
            <person name="Nolan M."/>
            <person name="Ohm R."/>
            <person name="Pangilinan J."/>
            <person name="Park H.-J."/>
            <person name="Ramirez L."/>
            <person name="Alfaro M."/>
            <person name="Sun H."/>
            <person name="Tritt A."/>
            <person name="Yoshinaga Y."/>
            <person name="Zwiers L.-H."/>
            <person name="Turgeon B."/>
            <person name="Goodwin S."/>
            <person name="Spatafora J."/>
            <person name="Crous P."/>
            <person name="Grigoriev I."/>
        </authorList>
    </citation>
    <scope>NUCLEOTIDE SEQUENCE</scope>
    <source>
        <strain evidence="7">CBS 269.34</strain>
    </source>
</reference>
<dbReference type="InterPro" id="IPR017972">
    <property type="entry name" value="Cyt_P450_CS"/>
</dbReference>
<dbReference type="InterPro" id="IPR036396">
    <property type="entry name" value="Cyt_P450_sf"/>
</dbReference>
<dbReference type="CDD" id="cd11059">
    <property type="entry name" value="CYP_fungal"/>
    <property type="match status" value="1"/>
</dbReference>
<dbReference type="PROSITE" id="PS00086">
    <property type="entry name" value="CYTOCHROME_P450"/>
    <property type="match status" value="1"/>
</dbReference>
<evidence type="ECO:0000256" key="4">
    <source>
        <dbReference type="ARBA" id="ARBA00023004"/>
    </source>
</evidence>
<sequence>MSLFIHILLVLSICYLLFTVFFAVFFASPLGRLPAAHWTARFSSLWINLQRYRSHENAAIWGAHRRFGPIVQLGPNEVSVNCVQGGLREVYAGGMEKPPGEAGFYNFFQNFGIPNMFSTSASKPHSTRKRLISSTYSKTTLAASPALAAQTATILYTRLLPALSATQSAGGQLNISALLSAATMDIVTAYLFGLRSSSTFLIDTPARDRFLRWYTSRQGFSFWGQEHPALSTWAQRLFGIRLAPAFVDDANAAIEAWALGMCDAAATATTDTEKGGVEHTPTVYATMYAAVAPAPSSKEGEAVVDRTAQLTTASELLDHFAAGFDTSGITLVYVVHELSSRPTLQAALRAELMDLSPPIVPASAPVLPSAKAVDALPLLHAVVWETLRLHPAIPGPQPRVTPEGGCRLGPEGVWVPGGVRVSASAGLLHLEESVFERAGEWKPERWMEEGTERRREMDRWFWAFGSGGRMCVGKHLAIHQMKYILAAIYTNFTTIIVNDEGIEQRDAYTAPPTSDELLIKLVPVSAG</sequence>
<dbReference type="Pfam" id="PF00067">
    <property type="entry name" value="p450"/>
    <property type="match status" value="1"/>
</dbReference>
<dbReference type="EMBL" id="MU004192">
    <property type="protein sequence ID" value="KAF2493448.1"/>
    <property type="molecule type" value="Genomic_DNA"/>
</dbReference>
<dbReference type="GO" id="GO:0016705">
    <property type="term" value="F:oxidoreductase activity, acting on paired donors, with incorporation or reduction of molecular oxygen"/>
    <property type="evidence" value="ECO:0007669"/>
    <property type="project" value="InterPro"/>
</dbReference>
<dbReference type="OrthoDB" id="1470350at2759"/>
<dbReference type="PRINTS" id="PR00463">
    <property type="entry name" value="EP450I"/>
</dbReference>
<dbReference type="Proteomes" id="UP000799750">
    <property type="component" value="Unassembled WGS sequence"/>
</dbReference>
<feature type="binding site" description="axial binding residue" evidence="5">
    <location>
        <position position="471"/>
    </location>
    <ligand>
        <name>heme</name>
        <dbReference type="ChEBI" id="CHEBI:30413"/>
    </ligand>
    <ligandPart>
        <name>Fe</name>
        <dbReference type="ChEBI" id="CHEBI:18248"/>
    </ligandPart>
</feature>
<evidence type="ECO:0000256" key="2">
    <source>
        <dbReference type="ARBA" id="ARBA00010617"/>
    </source>
</evidence>